<keyword evidence="3" id="KW-1185">Reference proteome</keyword>
<keyword evidence="1" id="KW-0732">Signal</keyword>
<accession>A0A101NPG2</accession>
<dbReference type="STRING" id="67285.AQI88_09670"/>
<evidence type="ECO:0000256" key="1">
    <source>
        <dbReference type="SAM" id="SignalP"/>
    </source>
</evidence>
<name>A0A101NPG2_9ACTN</name>
<dbReference type="OrthoDB" id="4300377at2"/>
<organism evidence="2 3">
    <name type="scientific">Streptomyces cellostaticus</name>
    <dbReference type="NCBI Taxonomy" id="67285"/>
    <lineage>
        <taxon>Bacteria</taxon>
        <taxon>Bacillati</taxon>
        <taxon>Actinomycetota</taxon>
        <taxon>Actinomycetes</taxon>
        <taxon>Kitasatosporales</taxon>
        <taxon>Streptomycetaceae</taxon>
        <taxon>Streptomyces</taxon>
    </lineage>
</organism>
<feature type="signal peptide" evidence="1">
    <location>
        <begin position="1"/>
        <end position="24"/>
    </location>
</feature>
<sequence>MRSWVLGVCCAVVVAAGGAGPAGAAPVPEADLVFHGSAVMDGDRVEVRLTPGDNGPSAVPDASVLLRWSVPLAEAQRLPAGCARTDERTVVCGTGPLAVDEAGEQIKVAVRLKEKPAEVTLEVDTAWNGGVADKNRANDQLKVLVLGTGDAYAF</sequence>
<feature type="chain" id="PRO_5007101776" evidence="1">
    <location>
        <begin position="25"/>
        <end position="154"/>
    </location>
</feature>
<proteinExistence type="predicted"/>
<dbReference type="AlphaFoldDB" id="A0A101NPG2"/>
<dbReference type="EMBL" id="LMWL01000015">
    <property type="protein sequence ID" value="KUM96762.1"/>
    <property type="molecule type" value="Genomic_DNA"/>
</dbReference>
<dbReference type="RefSeq" id="WP_066995192.1">
    <property type="nucleotide sequence ID" value="NZ_BNDU01000006.1"/>
</dbReference>
<comment type="caution">
    <text evidence="2">The sequence shown here is derived from an EMBL/GenBank/DDBJ whole genome shotgun (WGS) entry which is preliminary data.</text>
</comment>
<gene>
    <name evidence="2" type="ORF">AQI88_09670</name>
</gene>
<reference evidence="2 3" key="1">
    <citation type="submission" date="2015-10" db="EMBL/GenBank/DDBJ databases">
        <title>Draft genome sequence of Streptomyces cellostaticus DSM 40189, type strain for the species Streptomyces cellostaticus.</title>
        <authorList>
            <person name="Ruckert C."/>
            <person name="Winkler A."/>
            <person name="Kalinowski J."/>
            <person name="Kampfer P."/>
            <person name="Glaeser S."/>
        </authorList>
    </citation>
    <scope>NUCLEOTIDE SEQUENCE [LARGE SCALE GENOMIC DNA]</scope>
    <source>
        <strain evidence="2 3">DSM 40189</strain>
    </source>
</reference>
<protein>
    <submittedName>
        <fullName evidence="2">Uncharacterized protein</fullName>
    </submittedName>
</protein>
<evidence type="ECO:0000313" key="3">
    <source>
        <dbReference type="Proteomes" id="UP000054241"/>
    </source>
</evidence>
<dbReference type="Proteomes" id="UP000054241">
    <property type="component" value="Unassembled WGS sequence"/>
</dbReference>
<evidence type="ECO:0000313" key="2">
    <source>
        <dbReference type="EMBL" id="KUM96762.1"/>
    </source>
</evidence>